<evidence type="ECO:0000313" key="3">
    <source>
        <dbReference type="Proteomes" id="UP000317422"/>
    </source>
</evidence>
<sequence>MVRRHPDGSVSPGVPSVVPAMLDTPCATDGESYVQYQCGGPGCARRPSMRRGPGHWREDDLRRVVAELGWQWPDSETATCGKLFLETGPDTEDAWLRPVGKVERSHVNGEQYVELSVELGRDGGTDSDKADMTDSTAPRCQGDHVRVGEQELPSPDSAPSPGARSGSSGAPSESCRTQGAAPGDYDAIRVSSRILPSDFVRASI</sequence>
<evidence type="ECO:0000313" key="2">
    <source>
        <dbReference type="EMBL" id="TQN33321.1"/>
    </source>
</evidence>
<dbReference type="Proteomes" id="UP000317422">
    <property type="component" value="Unassembled WGS sequence"/>
</dbReference>
<evidence type="ECO:0000256" key="1">
    <source>
        <dbReference type="SAM" id="MobiDB-lite"/>
    </source>
</evidence>
<name>A0A543NNA8_9ACTN</name>
<dbReference type="AlphaFoldDB" id="A0A543NNA8"/>
<accession>A0A543NNA8</accession>
<gene>
    <name evidence="2" type="ORF">FHX37_3335</name>
</gene>
<organism evidence="2 3">
    <name type="scientific">Haloactinospora alba</name>
    <dbReference type="NCBI Taxonomy" id="405555"/>
    <lineage>
        <taxon>Bacteria</taxon>
        <taxon>Bacillati</taxon>
        <taxon>Actinomycetota</taxon>
        <taxon>Actinomycetes</taxon>
        <taxon>Streptosporangiales</taxon>
        <taxon>Nocardiopsidaceae</taxon>
        <taxon>Haloactinospora</taxon>
    </lineage>
</organism>
<feature type="region of interest" description="Disordered" evidence="1">
    <location>
        <begin position="118"/>
        <end position="187"/>
    </location>
</feature>
<reference evidence="2 3" key="1">
    <citation type="submission" date="2019-06" db="EMBL/GenBank/DDBJ databases">
        <title>Sequencing the genomes of 1000 actinobacteria strains.</title>
        <authorList>
            <person name="Klenk H.-P."/>
        </authorList>
    </citation>
    <scope>NUCLEOTIDE SEQUENCE [LARGE SCALE GENOMIC DNA]</scope>
    <source>
        <strain evidence="2 3">DSM 45015</strain>
    </source>
</reference>
<comment type="caution">
    <text evidence="2">The sequence shown here is derived from an EMBL/GenBank/DDBJ whole genome shotgun (WGS) entry which is preliminary data.</text>
</comment>
<feature type="compositionally biased region" description="Basic and acidic residues" evidence="1">
    <location>
        <begin position="119"/>
        <end position="132"/>
    </location>
</feature>
<protein>
    <submittedName>
        <fullName evidence="2">Uncharacterized protein</fullName>
    </submittedName>
</protein>
<dbReference type="EMBL" id="VFQC01000001">
    <property type="protein sequence ID" value="TQN33321.1"/>
    <property type="molecule type" value="Genomic_DNA"/>
</dbReference>
<keyword evidence="3" id="KW-1185">Reference proteome</keyword>
<proteinExistence type="predicted"/>
<feature type="compositionally biased region" description="Low complexity" evidence="1">
    <location>
        <begin position="153"/>
        <end position="174"/>
    </location>
</feature>